<proteinExistence type="predicted"/>
<dbReference type="AlphaFoldDB" id="A0A8X6NNW7"/>
<keyword evidence="2" id="KW-1185">Reference proteome</keyword>
<evidence type="ECO:0000313" key="2">
    <source>
        <dbReference type="Proteomes" id="UP000887013"/>
    </source>
</evidence>
<accession>A0A8X6NNW7</accession>
<dbReference type="Proteomes" id="UP000887013">
    <property type="component" value="Unassembled WGS sequence"/>
</dbReference>
<sequence length="106" mass="11534">MESNRPHQPRRLMNVQRKNSLGRSLVLANARNPMIKILFSLGTGHFTGVPITWASAVGRNLAPKCLCTFPHDMSCGLYGMVSLAESVIYKFSRCTAGAEAVPANNS</sequence>
<reference evidence="1" key="1">
    <citation type="submission" date="2020-08" db="EMBL/GenBank/DDBJ databases">
        <title>Multicomponent nature underlies the extraordinary mechanical properties of spider dragline silk.</title>
        <authorList>
            <person name="Kono N."/>
            <person name="Nakamura H."/>
            <person name="Mori M."/>
            <person name="Yoshida Y."/>
            <person name="Ohtoshi R."/>
            <person name="Malay A.D."/>
            <person name="Moran D.A.P."/>
            <person name="Tomita M."/>
            <person name="Numata K."/>
            <person name="Arakawa K."/>
        </authorList>
    </citation>
    <scope>NUCLEOTIDE SEQUENCE</scope>
</reference>
<organism evidence="1 2">
    <name type="scientific">Nephila pilipes</name>
    <name type="common">Giant wood spider</name>
    <name type="synonym">Nephila maculata</name>
    <dbReference type="NCBI Taxonomy" id="299642"/>
    <lineage>
        <taxon>Eukaryota</taxon>
        <taxon>Metazoa</taxon>
        <taxon>Ecdysozoa</taxon>
        <taxon>Arthropoda</taxon>
        <taxon>Chelicerata</taxon>
        <taxon>Arachnida</taxon>
        <taxon>Araneae</taxon>
        <taxon>Araneomorphae</taxon>
        <taxon>Entelegynae</taxon>
        <taxon>Araneoidea</taxon>
        <taxon>Nephilidae</taxon>
        <taxon>Nephila</taxon>
    </lineage>
</organism>
<dbReference type="EMBL" id="BMAW01060319">
    <property type="protein sequence ID" value="GFT25618.1"/>
    <property type="molecule type" value="Genomic_DNA"/>
</dbReference>
<evidence type="ECO:0000313" key="1">
    <source>
        <dbReference type="EMBL" id="GFT25618.1"/>
    </source>
</evidence>
<comment type="caution">
    <text evidence="1">The sequence shown here is derived from an EMBL/GenBank/DDBJ whole genome shotgun (WGS) entry which is preliminary data.</text>
</comment>
<name>A0A8X6NNW7_NEPPI</name>
<gene>
    <name evidence="1" type="ORF">NPIL_167141</name>
</gene>
<protein>
    <submittedName>
        <fullName evidence="1">Uncharacterized protein</fullName>
    </submittedName>
</protein>